<dbReference type="EMBL" id="CAJFCV020000005">
    <property type="protein sequence ID" value="CAG9123029.1"/>
    <property type="molecule type" value="Genomic_DNA"/>
</dbReference>
<proteinExistence type="predicted"/>
<dbReference type="Proteomes" id="UP000582659">
    <property type="component" value="Unassembled WGS sequence"/>
</dbReference>
<comment type="caution">
    <text evidence="1">The sequence shown here is derived from an EMBL/GenBank/DDBJ whole genome shotgun (WGS) entry which is preliminary data.</text>
</comment>
<evidence type="ECO:0000313" key="2">
    <source>
        <dbReference type="Proteomes" id="UP000659654"/>
    </source>
</evidence>
<protein>
    <submittedName>
        <fullName evidence="1">(pine wood nematode) hypothetical protein</fullName>
    </submittedName>
</protein>
<gene>
    <name evidence="1" type="ORF">BXYJ_LOCUS11809</name>
</gene>
<keyword evidence="2" id="KW-1185">Reference proteome</keyword>
<name>A0A811LWP5_BURXY</name>
<organism evidence="1 2">
    <name type="scientific">Bursaphelenchus xylophilus</name>
    <name type="common">Pinewood nematode worm</name>
    <name type="synonym">Aphelenchoides xylophilus</name>
    <dbReference type="NCBI Taxonomy" id="6326"/>
    <lineage>
        <taxon>Eukaryota</taxon>
        <taxon>Metazoa</taxon>
        <taxon>Ecdysozoa</taxon>
        <taxon>Nematoda</taxon>
        <taxon>Chromadorea</taxon>
        <taxon>Rhabditida</taxon>
        <taxon>Tylenchina</taxon>
        <taxon>Tylenchomorpha</taxon>
        <taxon>Aphelenchoidea</taxon>
        <taxon>Aphelenchoididae</taxon>
        <taxon>Bursaphelenchus</taxon>
    </lineage>
</organism>
<dbReference type="EMBL" id="CAJFDI010000005">
    <property type="protein sequence ID" value="CAD5231713.1"/>
    <property type="molecule type" value="Genomic_DNA"/>
</dbReference>
<sequence>MSPFPLPILYYISSKAHIFLWEPDLPYRSRVRPLHPNPEKLALHNPSGSLEFSFRKVDWGAKVDESRASYHVWLEEIHQPRFEIPEDKVAVQNSCKVSEIGIGHLKSQRVEDWTNLVKGLHYDY</sequence>
<dbReference type="AlphaFoldDB" id="A0A811LWP5"/>
<evidence type="ECO:0000313" key="1">
    <source>
        <dbReference type="EMBL" id="CAD5231713.1"/>
    </source>
</evidence>
<dbReference type="Proteomes" id="UP000659654">
    <property type="component" value="Unassembled WGS sequence"/>
</dbReference>
<accession>A0A811LWP5</accession>
<reference evidence="1" key="1">
    <citation type="submission" date="2020-09" db="EMBL/GenBank/DDBJ databases">
        <authorList>
            <person name="Kikuchi T."/>
        </authorList>
    </citation>
    <scope>NUCLEOTIDE SEQUENCE</scope>
    <source>
        <strain evidence="1">Ka4C1</strain>
    </source>
</reference>